<gene>
    <name evidence="1" type="ORF">U27_03814</name>
</gene>
<organism evidence="1 2">
    <name type="scientific">Vecturithrix granuli</name>
    <dbReference type="NCBI Taxonomy" id="1499967"/>
    <lineage>
        <taxon>Bacteria</taxon>
        <taxon>Candidatus Moduliflexota</taxon>
        <taxon>Candidatus Vecturitrichia</taxon>
        <taxon>Candidatus Vecturitrichales</taxon>
        <taxon>Candidatus Vecturitrichaceae</taxon>
        <taxon>Candidatus Vecturithrix</taxon>
    </lineage>
</organism>
<dbReference type="AlphaFoldDB" id="A0A081BWZ5"/>
<evidence type="ECO:0000313" key="2">
    <source>
        <dbReference type="Proteomes" id="UP000030661"/>
    </source>
</evidence>
<reference evidence="1 2" key="1">
    <citation type="journal article" date="2015" name="PeerJ">
        <title>First genomic representation of candidate bacterial phylum KSB3 points to enhanced environmental sensing as a trigger of wastewater bulking.</title>
        <authorList>
            <person name="Sekiguchi Y."/>
            <person name="Ohashi A."/>
            <person name="Parks D.H."/>
            <person name="Yamauchi T."/>
            <person name="Tyson G.W."/>
            <person name="Hugenholtz P."/>
        </authorList>
    </citation>
    <scope>NUCLEOTIDE SEQUENCE [LARGE SCALE GENOMIC DNA]</scope>
</reference>
<dbReference type="HOGENOM" id="CLU_3212841_0_0_0"/>
<protein>
    <submittedName>
        <fullName evidence="1">Uncharacterized protein</fullName>
    </submittedName>
</protein>
<keyword evidence="2" id="KW-1185">Reference proteome</keyword>
<dbReference type="EMBL" id="DF820465">
    <property type="protein sequence ID" value="GAK56850.1"/>
    <property type="molecule type" value="Genomic_DNA"/>
</dbReference>
<accession>A0A081BWZ5</accession>
<evidence type="ECO:0000313" key="1">
    <source>
        <dbReference type="EMBL" id="GAK56850.1"/>
    </source>
</evidence>
<proteinExistence type="predicted"/>
<name>A0A081BWZ5_VECG1</name>
<sequence length="44" mass="5380">MILHSLSIEELDRRQVAFMEMWREIKPIVEEEVQMSFDEMLQIV</sequence>
<dbReference type="Proteomes" id="UP000030661">
    <property type="component" value="Unassembled WGS sequence"/>
</dbReference>